<dbReference type="InterPro" id="IPR049730">
    <property type="entry name" value="SNF2/RAD54-like_C"/>
</dbReference>
<dbReference type="InterPro" id="IPR014001">
    <property type="entry name" value="Helicase_ATP-bd"/>
</dbReference>
<protein>
    <submittedName>
        <fullName evidence="4">Uncharacterized protein</fullName>
    </submittedName>
</protein>
<dbReference type="GO" id="GO:0015616">
    <property type="term" value="F:DNA translocase activity"/>
    <property type="evidence" value="ECO:0007669"/>
    <property type="project" value="TreeGrafter"/>
</dbReference>
<dbReference type="EMBL" id="CAMXCT030002112">
    <property type="protein sequence ID" value="CAL4783061.1"/>
    <property type="molecule type" value="Genomic_DNA"/>
</dbReference>
<dbReference type="EMBL" id="CAMXCT020002112">
    <property type="protein sequence ID" value="CAL1149124.1"/>
    <property type="molecule type" value="Genomic_DNA"/>
</dbReference>
<sequence length="565" mass="62965">MIPTTSDPPVFQPFQPIRNEAAVQNGEGPVFLEAFVAKKLRPHQRDGVRFMRRLTLFPRIVGAFWQIRALDFANARKNSVVHLTLASAPSDKMGLGKSLQALALLWVVLSNNLVAKAESAVIVCPSSLCGNWRAEVKKWLGEQRLKPTVVESGKEKTELQLREFRDFGSRKLLIVSYDQLRRHVQLVDPVCELLICDEGHRLRSQGTATTKTLGQMQCQRRILLSGTPLQNDLEELFHCGRFVRPDLFAPSRHCGYMAPRIAAQVVQRAREPYATAEEKALGQQVTRELEQKTSQFLLRRTMENVSFGLPPRVEVVLRLRLAPTQVAAYQALLADLHSGPQNMAKALKVSPENAPRAMMALRLLCNDPADLLQDGSDKKKGKAHEEVADNQLAPEVVRQMLQDASGLSAKSLVLLALLHHWRREAPTDRVVVVSNFSRSLRRLQRLVPFKCSLLSGDTVPAKRMAAVEGLNTPGPEGTDVLLLSSKAGGTGLNLIGANRLILFDPDWNPANDAQAMARIWRQGQTKPCFIYRFVLAGTLEDVFLGVICWKFRENPCAHGNQMSPI</sequence>
<dbReference type="PANTHER" id="PTHR45629">
    <property type="entry name" value="SNF2/RAD54 FAMILY MEMBER"/>
    <property type="match status" value="1"/>
</dbReference>
<dbReference type="GO" id="GO:0016787">
    <property type="term" value="F:hydrolase activity"/>
    <property type="evidence" value="ECO:0007669"/>
    <property type="project" value="UniProtKB-KW"/>
</dbReference>
<dbReference type="OrthoDB" id="447648at2759"/>
<evidence type="ECO:0000256" key="1">
    <source>
        <dbReference type="ARBA" id="ARBA00022801"/>
    </source>
</evidence>
<dbReference type="GO" id="GO:0007131">
    <property type="term" value="P:reciprocal meiotic recombination"/>
    <property type="evidence" value="ECO:0007669"/>
    <property type="project" value="TreeGrafter"/>
</dbReference>
<dbReference type="PANTHER" id="PTHR45629:SF7">
    <property type="entry name" value="DNA EXCISION REPAIR PROTEIN ERCC-6-RELATED"/>
    <property type="match status" value="1"/>
</dbReference>
<evidence type="ECO:0000313" key="4">
    <source>
        <dbReference type="EMBL" id="CAI3995749.1"/>
    </source>
</evidence>
<dbReference type="SUPFAM" id="SSF52540">
    <property type="entry name" value="P-loop containing nucleoside triphosphate hydrolases"/>
    <property type="match status" value="2"/>
</dbReference>
<evidence type="ECO:0000259" key="3">
    <source>
        <dbReference type="PROSITE" id="PS51194"/>
    </source>
</evidence>
<dbReference type="GO" id="GO:0000724">
    <property type="term" value="P:double-strand break repair via homologous recombination"/>
    <property type="evidence" value="ECO:0007669"/>
    <property type="project" value="TreeGrafter"/>
</dbReference>
<dbReference type="SMART" id="SM00487">
    <property type="entry name" value="DEXDc"/>
    <property type="match status" value="1"/>
</dbReference>
<dbReference type="SMART" id="SM00490">
    <property type="entry name" value="HELICc"/>
    <property type="match status" value="1"/>
</dbReference>
<feature type="domain" description="Helicase ATP-binding" evidence="2">
    <location>
        <begin position="78"/>
        <end position="246"/>
    </location>
</feature>
<dbReference type="Gene3D" id="3.40.50.10810">
    <property type="entry name" value="Tandem AAA-ATPase domain"/>
    <property type="match status" value="1"/>
</dbReference>
<dbReference type="Proteomes" id="UP001152797">
    <property type="component" value="Unassembled WGS sequence"/>
</dbReference>
<reference evidence="5" key="2">
    <citation type="submission" date="2024-04" db="EMBL/GenBank/DDBJ databases">
        <authorList>
            <person name="Chen Y."/>
            <person name="Shah S."/>
            <person name="Dougan E. K."/>
            <person name="Thang M."/>
            <person name="Chan C."/>
        </authorList>
    </citation>
    <scope>NUCLEOTIDE SEQUENCE [LARGE SCALE GENOMIC DNA]</scope>
</reference>
<accession>A0A9P1FZU5</accession>
<dbReference type="InterPro" id="IPR050496">
    <property type="entry name" value="SNF2_RAD54_helicase_repair"/>
</dbReference>
<dbReference type="PROSITE" id="PS51192">
    <property type="entry name" value="HELICASE_ATP_BIND_1"/>
    <property type="match status" value="1"/>
</dbReference>
<comment type="caution">
    <text evidence="4">The sequence shown here is derived from an EMBL/GenBank/DDBJ whole genome shotgun (WGS) entry which is preliminary data.</text>
</comment>
<dbReference type="Gene3D" id="1.20.120.850">
    <property type="entry name" value="SWI2/SNF2 ATPases, N-terminal domain"/>
    <property type="match status" value="1"/>
</dbReference>
<gene>
    <name evidence="4" type="ORF">C1SCF055_LOCUS22276</name>
</gene>
<feature type="domain" description="Helicase C-terminal" evidence="3">
    <location>
        <begin position="413"/>
        <end position="565"/>
    </location>
</feature>
<proteinExistence type="predicted"/>
<dbReference type="InterPro" id="IPR000330">
    <property type="entry name" value="SNF2_N"/>
</dbReference>
<dbReference type="PROSITE" id="PS51194">
    <property type="entry name" value="HELICASE_CTER"/>
    <property type="match status" value="1"/>
</dbReference>
<reference evidence="4" key="1">
    <citation type="submission" date="2022-10" db="EMBL/GenBank/DDBJ databases">
        <authorList>
            <person name="Chen Y."/>
            <person name="Dougan E. K."/>
            <person name="Chan C."/>
            <person name="Rhodes N."/>
            <person name="Thang M."/>
        </authorList>
    </citation>
    <scope>NUCLEOTIDE SEQUENCE</scope>
</reference>
<dbReference type="Pfam" id="PF00271">
    <property type="entry name" value="Helicase_C"/>
    <property type="match status" value="1"/>
</dbReference>
<dbReference type="InterPro" id="IPR001650">
    <property type="entry name" value="Helicase_C-like"/>
</dbReference>
<dbReference type="GO" id="GO:0005634">
    <property type="term" value="C:nucleus"/>
    <property type="evidence" value="ECO:0007669"/>
    <property type="project" value="TreeGrafter"/>
</dbReference>
<name>A0A9P1FZU5_9DINO</name>
<dbReference type="InterPro" id="IPR038718">
    <property type="entry name" value="SNF2-like_sf"/>
</dbReference>
<dbReference type="Gene3D" id="3.40.50.300">
    <property type="entry name" value="P-loop containing nucleotide triphosphate hydrolases"/>
    <property type="match status" value="1"/>
</dbReference>
<keyword evidence="1" id="KW-0378">Hydrolase</keyword>
<dbReference type="CDD" id="cd18793">
    <property type="entry name" value="SF2_C_SNF"/>
    <property type="match status" value="1"/>
</dbReference>
<organism evidence="4">
    <name type="scientific">Cladocopium goreaui</name>
    <dbReference type="NCBI Taxonomy" id="2562237"/>
    <lineage>
        <taxon>Eukaryota</taxon>
        <taxon>Sar</taxon>
        <taxon>Alveolata</taxon>
        <taxon>Dinophyceae</taxon>
        <taxon>Suessiales</taxon>
        <taxon>Symbiodiniaceae</taxon>
        <taxon>Cladocopium</taxon>
    </lineage>
</organism>
<dbReference type="EMBL" id="CAMXCT010002112">
    <property type="protein sequence ID" value="CAI3995749.1"/>
    <property type="molecule type" value="Genomic_DNA"/>
</dbReference>
<dbReference type="AlphaFoldDB" id="A0A9P1FZU5"/>
<dbReference type="InterPro" id="IPR027417">
    <property type="entry name" value="P-loop_NTPase"/>
</dbReference>
<dbReference type="Pfam" id="PF00176">
    <property type="entry name" value="SNF2-rel_dom"/>
    <property type="match status" value="1"/>
</dbReference>
<evidence type="ECO:0000259" key="2">
    <source>
        <dbReference type="PROSITE" id="PS51192"/>
    </source>
</evidence>
<evidence type="ECO:0000313" key="5">
    <source>
        <dbReference type="EMBL" id="CAL1149124.1"/>
    </source>
</evidence>
<dbReference type="GO" id="GO:0005524">
    <property type="term" value="F:ATP binding"/>
    <property type="evidence" value="ECO:0007669"/>
    <property type="project" value="InterPro"/>
</dbReference>
<evidence type="ECO:0000313" key="6">
    <source>
        <dbReference type="Proteomes" id="UP001152797"/>
    </source>
</evidence>
<keyword evidence="6" id="KW-1185">Reference proteome</keyword>